<keyword evidence="3" id="KW-1185">Reference proteome</keyword>
<keyword evidence="1" id="KW-1133">Transmembrane helix</keyword>
<reference evidence="2 3" key="1">
    <citation type="journal article" date="2013" name="Curr. Biol.">
        <title>The Genome of the Foraminiferan Reticulomyxa filosa.</title>
        <authorList>
            <person name="Glockner G."/>
            <person name="Hulsmann N."/>
            <person name="Schleicher M."/>
            <person name="Noegel A.A."/>
            <person name="Eichinger L."/>
            <person name="Gallinger C."/>
            <person name="Pawlowski J."/>
            <person name="Sierra R."/>
            <person name="Euteneuer U."/>
            <person name="Pillet L."/>
            <person name="Moustafa A."/>
            <person name="Platzer M."/>
            <person name="Groth M."/>
            <person name="Szafranski K."/>
            <person name="Schliwa M."/>
        </authorList>
    </citation>
    <scope>NUCLEOTIDE SEQUENCE [LARGE SCALE GENOMIC DNA]</scope>
</reference>
<evidence type="ECO:0000313" key="3">
    <source>
        <dbReference type="Proteomes" id="UP000023152"/>
    </source>
</evidence>
<dbReference type="AlphaFoldDB" id="X6LLU8"/>
<dbReference type="SUPFAM" id="SSF117281">
    <property type="entry name" value="Kelch motif"/>
    <property type="match status" value="1"/>
</dbReference>
<proteinExistence type="predicted"/>
<dbReference type="Gene3D" id="2.120.10.80">
    <property type="entry name" value="Kelch-type beta propeller"/>
    <property type="match status" value="1"/>
</dbReference>
<evidence type="ECO:0000256" key="1">
    <source>
        <dbReference type="SAM" id="Phobius"/>
    </source>
</evidence>
<comment type="caution">
    <text evidence="2">The sequence shown here is derived from an EMBL/GenBank/DDBJ whole genome shotgun (WGS) entry which is preliminary data.</text>
</comment>
<accession>X6LLU8</accession>
<keyword evidence="1" id="KW-0812">Transmembrane</keyword>
<organism evidence="2 3">
    <name type="scientific">Reticulomyxa filosa</name>
    <dbReference type="NCBI Taxonomy" id="46433"/>
    <lineage>
        <taxon>Eukaryota</taxon>
        <taxon>Sar</taxon>
        <taxon>Rhizaria</taxon>
        <taxon>Retaria</taxon>
        <taxon>Foraminifera</taxon>
        <taxon>Monothalamids</taxon>
        <taxon>Reticulomyxidae</taxon>
        <taxon>Reticulomyxa</taxon>
    </lineage>
</organism>
<feature type="transmembrane region" description="Helical" evidence="1">
    <location>
        <begin position="20"/>
        <end position="38"/>
    </location>
</feature>
<dbReference type="EMBL" id="ASPP01034716">
    <property type="protein sequence ID" value="ETO02873.1"/>
    <property type="molecule type" value="Genomic_DNA"/>
</dbReference>
<sequence length="133" mass="15356">MKIKTSFNFINYLSVRISNYFFAYAYVCINDVILFFGGQNGKVGPNRIVSKSVHKYLIRENKWMICESTLPSLLYGSAGILSEDNTYVHIVGGYNGHGQLKVEKEEKKEENDRQDVNVSVTFLLYLYLMTNYK</sequence>
<keyword evidence="1" id="KW-0472">Membrane</keyword>
<name>X6LLU8_RETFI</name>
<protein>
    <submittedName>
        <fullName evidence="2">Uncharacterized protein</fullName>
    </submittedName>
</protein>
<gene>
    <name evidence="2" type="ORF">RFI_34540</name>
</gene>
<dbReference type="Proteomes" id="UP000023152">
    <property type="component" value="Unassembled WGS sequence"/>
</dbReference>
<evidence type="ECO:0000313" key="2">
    <source>
        <dbReference type="EMBL" id="ETO02873.1"/>
    </source>
</evidence>
<dbReference type="InterPro" id="IPR015915">
    <property type="entry name" value="Kelch-typ_b-propeller"/>
</dbReference>